<dbReference type="Proteomes" id="UP001163321">
    <property type="component" value="Chromosome 12"/>
</dbReference>
<evidence type="ECO:0000313" key="2">
    <source>
        <dbReference type="Proteomes" id="UP001163321"/>
    </source>
</evidence>
<name>A0ACC0WJY9_9STRA</name>
<keyword evidence="2" id="KW-1185">Reference proteome</keyword>
<protein>
    <submittedName>
        <fullName evidence="1">Uncharacterized protein</fullName>
    </submittedName>
</protein>
<accession>A0ACC0WJY9</accession>
<reference evidence="1 2" key="1">
    <citation type="journal article" date="2022" name="bioRxiv">
        <title>The genome of the oomycete Peronosclerospora sorghi, a cosmopolitan pathogen of maize and sorghum, is inflated with dispersed pseudogenes.</title>
        <authorList>
            <person name="Fletcher K."/>
            <person name="Martin F."/>
            <person name="Isakeit T."/>
            <person name="Cavanaugh K."/>
            <person name="Magill C."/>
            <person name="Michelmore R."/>
        </authorList>
    </citation>
    <scope>NUCLEOTIDE SEQUENCE [LARGE SCALE GENOMIC DNA]</scope>
    <source>
        <strain evidence="1">P6</strain>
    </source>
</reference>
<gene>
    <name evidence="1" type="ORF">PsorP6_012129</name>
</gene>
<sequence length="104" mass="12134">MRCCIVFRKRLNYFRATIICWRSSCFLRLAQYLAHDLLGIIRITCQFPITAISKFLTYEKVAHISYAHTVTPNDFSMTKTCFSQLIFLVENALTLSTNDWTTLL</sequence>
<proteinExistence type="predicted"/>
<dbReference type="EMBL" id="CM047591">
    <property type="protein sequence ID" value="KAI9919164.1"/>
    <property type="molecule type" value="Genomic_DNA"/>
</dbReference>
<evidence type="ECO:0000313" key="1">
    <source>
        <dbReference type="EMBL" id="KAI9919164.1"/>
    </source>
</evidence>
<comment type="caution">
    <text evidence="1">The sequence shown here is derived from an EMBL/GenBank/DDBJ whole genome shotgun (WGS) entry which is preliminary data.</text>
</comment>
<organism evidence="1 2">
    <name type="scientific">Peronosclerospora sorghi</name>
    <dbReference type="NCBI Taxonomy" id="230839"/>
    <lineage>
        <taxon>Eukaryota</taxon>
        <taxon>Sar</taxon>
        <taxon>Stramenopiles</taxon>
        <taxon>Oomycota</taxon>
        <taxon>Peronosporomycetes</taxon>
        <taxon>Peronosporales</taxon>
        <taxon>Peronosporaceae</taxon>
        <taxon>Peronosclerospora</taxon>
    </lineage>
</organism>